<sequence length="125" mass="14032">MALSQATLPLGLSMMNLSIGPSVAELVGVSCLLSAYVQGRAEMKIMWNNTDIIYNEENEDHEDGKEEYQEPEWSSLIALIQFRILSQISPSAQLISLCSSLMIPDCWRKDGLAPLHRISRYMTQV</sequence>
<name>A0A317T4G1_9PEZI</name>
<proteinExistence type="predicted"/>
<organism evidence="1 2">
    <name type="scientific">Tuber magnatum</name>
    <name type="common">white Piedmont truffle</name>
    <dbReference type="NCBI Taxonomy" id="42249"/>
    <lineage>
        <taxon>Eukaryota</taxon>
        <taxon>Fungi</taxon>
        <taxon>Dikarya</taxon>
        <taxon>Ascomycota</taxon>
        <taxon>Pezizomycotina</taxon>
        <taxon>Pezizomycetes</taxon>
        <taxon>Pezizales</taxon>
        <taxon>Tuberaceae</taxon>
        <taxon>Tuber</taxon>
    </lineage>
</organism>
<dbReference type="Proteomes" id="UP000246991">
    <property type="component" value="Unassembled WGS sequence"/>
</dbReference>
<protein>
    <submittedName>
        <fullName evidence="1">Uncharacterized protein</fullName>
    </submittedName>
</protein>
<evidence type="ECO:0000313" key="1">
    <source>
        <dbReference type="EMBL" id="PWW80667.1"/>
    </source>
</evidence>
<comment type="caution">
    <text evidence="1">The sequence shown here is derived from an EMBL/GenBank/DDBJ whole genome shotgun (WGS) entry which is preliminary data.</text>
</comment>
<gene>
    <name evidence="1" type="ORF">C7212DRAFT_341353</name>
</gene>
<accession>A0A317T4G1</accession>
<keyword evidence="2" id="KW-1185">Reference proteome</keyword>
<reference evidence="1 2" key="1">
    <citation type="submission" date="2018-03" db="EMBL/GenBank/DDBJ databases">
        <title>Genomes of Pezizomycetes fungi and the evolution of truffles.</title>
        <authorList>
            <person name="Murat C."/>
            <person name="Payen T."/>
            <person name="Noel B."/>
            <person name="Kuo A."/>
            <person name="Martin F.M."/>
        </authorList>
    </citation>
    <scope>NUCLEOTIDE SEQUENCE [LARGE SCALE GENOMIC DNA]</scope>
    <source>
        <strain evidence="1">091103-1</strain>
    </source>
</reference>
<dbReference type="AlphaFoldDB" id="A0A317T4G1"/>
<dbReference type="EMBL" id="PYWC01000002">
    <property type="protein sequence ID" value="PWW80667.1"/>
    <property type="molecule type" value="Genomic_DNA"/>
</dbReference>
<evidence type="ECO:0000313" key="2">
    <source>
        <dbReference type="Proteomes" id="UP000246991"/>
    </source>
</evidence>